<dbReference type="Pfam" id="PF15963">
    <property type="entry name" value="Myb_DNA-bind_7"/>
    <property type="match status" value="1"/>
</dbReference>
<dbReference type="Proteomes" id="UP000749559">
    <property type="component" value="Unassembled WGS sequence"/>
</dbReference>
<reference evidence="3" key="1">
    <citation type="submission" date="2022-03" db="EMBL/GenBank/DDBJ databases">
        <authorList>
            <person name="Martin C."/>
        </authorList>
    </citation>
    <scope>NUCLEOTIDE SEQUENCE</scope>
</reference>
<feature type="compositionally biased region" description="Basic residues" evidence="1">
    <location>
        <begin position="544"/>
        <end position="554"/>
    </location>
</feature>
<feature type="compositionally biased region" description="Polar residues" evidence="1">
    <location>
        <begin position="28"/>
        <end position="38"/>
    </location>
</feature>
<accession>A0A8S4NVV1</accession>
<feature type="compositionally biased region" description="Acidic residues" evidence="1">
    <location>
        <begin position="560"/>
        <end position="575"/>
    </location>
</feature>
<feature type="compositionally biased region" description="Polar residues" evidence="1">
    <location>
        <begin position="250"/>
        <end position="259"/>
    </location>
</feature>
<dbReference type="GO" id="GO:0001156">
    <property type="term" value="F:TFIIIC-class transcription factor complex binding"/>
    <property type="evidence" value="ECO:0007669"/>
    <property type="project" value="TreeGrafter"/>
</dbReference>
<dbReference type="GO" id="GO:0070898">
    <property type="term" value="P:RNA polymerase III preinitiation complex assembly"/>
    <property type="evidence" value="ECO:0007669"/>
    <property type="project" value="TreeGrafter"/>
</dbReference>
<dbReference type="SUPFAM" id="SSF46689">
    <property type="entry name" value="Homeodomain-like"/>
    <property type="match status" value="1"/>
</dbReference>
<feature type="compositionally biased region" description="Basic and acidic residues" evidence="1">
    <location>
        <begin position="260"/>
        <end position="270"/>
    </location>
</feature>
<gene>
    <name evidence="3" type="ORF">OFUS_LOCUS11955</name>
</gene>
<feature type="region of interest" description="Disordered" evidence="1">
    <location>
        <begin position="887"/>
        <end position="950"/>
    </location>
</feature>
<dbReference type="InterPro" id="IPR009057">
    <property type="entry name" value="Homeodomain-like_sf"/>
</dbReference>
<sequence length="1070" mass="117298">SLLAVTMATRRSRISIKPNLSRGPRAGPNTTSAKTPQSPVKGAPPPRSAKRKEIKESSSVLQNKEKDSLEKDLDEVKTDDTTKGDSKKQNVVVNETSELDKDQNVEVKKCTPSVSAIEKPETLSSKVVQSDNTTEKIKETVTDKGDAGFVKPKDDSSNVEKKVNDVKVNPLRSRRTLTKARPNISEAGRPSKRIRHSSVSSETHEDEEKPRKHPPPVQRVAVPSIKPGQDGPAASKTTPTVPSKRKSSETKIATLTGVTTEDHRQLPDASAKHCESYDGAKEMLKHAEKRPADTYHDNDLNNAKESLELAAIKKRRATIEKESTIFPKRKLQKVITVDEPPDRAKITMKDLIYRKTKNNPMIPKQRIQAPARRASIAESVGTPQRDPIEKENISVSDLEDDEPMPVPQVKIGPDGSIILNEASVTIDASPAKSLIEDTGEVIHEEDSYVTSASFRKRVTAKVWTAKETEKFYTMLSYVGTDFSLMSNVFTKRKRIELKNKFKREERANKGKIDKYLRDTKKFDMSIFEKYTDKDEEPEEDKVKEKKGKLPKTKKKAGDIGAEEDEDLVLSSDDEVATEKPPGDYQLGDDDGHRTLPKLDISTVDDEAEERTLSTMMRPTRSGRKPKKVVLNKTEEKTAKPKTAFALLKEMRARKNSDTSEKQSFAGYKSVSCRPGTSDSHFQPPAPKGPISPPGRFINISQLSEGNLQNVSPGQLVFVQTAGNHVQKTPNKDSLIHVYMVSPSAGLQEQEGAPLGVSGQGTSIVTQGHGAHLGTPKNVTQGPGASLLYQSESTGTTAIKSQVVSSNSQSFDENGVKTLTTLTSSNANPHTQVYQSSTAAAISSTNKPGKSKIIVPSSSECDRSEAWGVLSPSLGKVIPTIVIDAETSTIKSPDQNQNVHNSEAKSPSRTGQDQHYPSPTQTAPTAPDAADNVSENINTGPSGAHVENKDSAFNKRDNEALYTEEDFIKANPVVEFLSENDKNITESVAVGDEILIKDTPSVALDTEIQIENDVQTAAIEDEVMIEDEVTYVETSDYTVVESEEIVQEGVQLEEEVTVPLPEGRRMSMDTS</sequence>
<feature type="compositionally biased region" description="Basic and acidic residues" evidence="1">
    <location>
        <begin position="648"/>
        <end position="660"/>
    </location>
</feature>
<feature type="compositionally biased region" description="Polar residues" evidence="1">
    <location>
        <begin position="122"/>
        <end position="132"/>
    </location>
</feature>
<feature type="compositionally biased region" description="Polar residues" evidence="1">
    <location>
        <begin position="835"/>
        <end position="847"/>
    </location>
</feature>
<feature type="non-terminal residue" evidence="3">
    <location>
        <position position="1"/>
    </location>
</feature>
<feature type="compositionally biased region" description="Basic residues" evidence="1">
    <location>
        <begin position="620"/>
        <end position="629"/>
    </location>
</feature>
<organism evidence="3 4">
    <name type="scientific">Owenia fusiformis</name>
    <name type="common">Polychaete worm</name>
    <dbReference type="NCBI Taxonomy" id="6347"/>
    <lineage>
        <taxon>Eukaryota</taxon>
        <taxon>Metazoa</taxon>
        <taxon>Spiralia</taxon>
        <taxon>Lophotrochozoa</taxon>
        <taxon>Annelida</taxon>
        <taxon>Polychaeta</taxon>
        <taxon>Sedentaria</taxon>
        <taxon>Canalipalpata</taxon>
        <taxon>Sabellida</taxon>
        <taxon>Oweniida</taxon>
        <taxon>Oweniidae</taxon>
        <taxon>Owenia</taxon>
    </lineage>
</organism>
<dbReference type="AlphaFoldDB" id="A0A8S4NVV1"/>
<dbReference type="InterPro" id="IPR039467">
    <property type="entry name" value="TFIIIB_B''_Myb"/>
</dbReference>
<evidence type="ECO:0000259" key="2">
    <source>
        <dbReference type="Pfam" id="PF15963"/>
    </source>
</evidence>
<name>A0A8S4NVV1_OWEFU</name>
<feature type="compositionally biased region" description="Basic and acidic residues" evidence="1">
    <location>
        <begin position="63"/>
        <end position="88"/>
    </location>
</feature>
<protein>
    <recommendedName>
        <fullName evidence="2">Transcription factor TFIIIB component B'' Myb domain-containing protein</fullName>
    </recommendedName>
</protein>
<evidence type="ECO:0000313" key="4">
    <source>
        <dbReference type="Proteomes" id="UP000749559"/>
    </source>
</evidence>
<dbReference type="PANTHER" id="PTHR22929:SF0">
    <property type="entry name" value="TRANSCRIPTION FACTOR TFIIIB COMPONENT B'' HOMOLOG"/>
    <property type="match status" value="1"/>
</dbReference>
<feature type="region of interest" description="Disordered" evidence="1">
    <location>
        <begin position="835"/>
        <end position="857"/>
    </location>
</feature>
<feature type="compositionally biased region" description="Basic and acidic residues" evidence="1">
    <location>
        <begin position="133"/>
        <end position="165"/>
    </location>
</feature>
<feature type="compositionally biased region" description="Polar residues" evidence="1">
    <location>
        <begin position="887"/>
        <end position="920"/>
    </location>
</feature>
<dbReference type="GO" id="GO:0000126">
    <property type="term" value="C:transcription factor TFIIIB complex"/>
    <property type="evidence" value="ECO:0007669"/>
    <property type="project" value="TreeGrafter"/>
</dbReference>
<evidence type="ECO:0000256" key="1">
    <source>
        <dbReference type="SAM" id="MobiDB-lite"/>
    </source>
</evidence>
<dbReference type="OrthoDB" id="272624at2759"/>
<feature type="compositionally biased region" description="Low complexity" evidence="1">
    <location>
        <begin position="921"/>
        <end position="930"/>
    </location>
</feature>
<proteinExistence type="predicted"/>
<feature type="compositionally biased region" description="Basic and acidic residues" evidence="1">
    <location>
        <begin position="98"/>
        <end position="109"/>
    </location>
</feature>
<evidence type="ECO:0000313" key="3">
    <source>
        <dbReference type="EMBL" id="CAH1785977.1"/>
    </source>
</evidence>
<feature type="region of interest" description="Disordered" evidence="1">
    <location>
        <begin position="1"/>
        <end position="270"/>
    </location>
</feature>
<dbReference type="EMBL" id="CAIIXF020000006">
    <property type="protein sequence ID" value="CAH1785977.1"/>
    <property type="molecule type" value="Genomic_DNA"/>
</dbReference>
<dbReference type="PANTHER" id="PTHR22929">
    <property type="entry name" value="RNA POLYMERASE III TRANSCRIPTION INITIATION FACTOR B"/>
    <property type="match status" value="1"/>
</dbReference>
<comment type="caution">
    <text evidence="3">The sequence shown here is derived from an EMBL/GenBank/DDBJ whole genome shotgun (WGS) entry which is preliminary data.</text>
</comment>
<feature type="region of interest" description="Disordered" evidence="1">
    <location>
        <begin position="533"/>
        <end position="691"/>
    </location>
</feature>
<keyword evidence="4" id="KW-1185">Reference proteome</keyword>
<feature type="domain" description="Transcription factor TFIIIB component B'' Myb" evidence="2">
    <location>
        <begin position="453"/>
        <end position="538"/>
    </location>
</feature>